<dbReference type="GO" id="GO:0051087">
    <property type="term" value="F:protein-folding chaperone binding"/>
    <property type="evidence" value="ECO:0007669"/>
    <property type="project" value="InterPro"/>
</dbReference>
<dbReference type="Pfam" id="PF02179">
    <property type="entry name" value="BAG"/>
    <property type="match status" value="1"/>
</dbReference>
<dbReference type="Gene3D" id="3.10.20.90">
    <property type="entry name" value="Phosphatidylinositol 3-kinase Catalytic Subunit, Chain A, domain 1"/>
    <property type="match status" value="1"/>
</dbReference>
<keyword evidence="6" id="KW-1185">Reference proteome</keyword>
<dbReference type="PROSITE" id="PS51035">
    <property type="entry name" value="BAG"/>
    <property type="match status" value="1"/>
</dbReference>
<reference evidence="5" key="1">
    <citation type="journal article" date="2023" name="GigaByte">
        <title>Genome assembly of the bearded iris, Iris pallida Lam.</title>
        <authorList>
            <person name="Bruccoleri R.E."/>
            <person name="Oakeley E.J."/>
            <person name="Faust A.M.E."/>
            <person name="Altorfer M."/>
            <person name="Dessus-Babus S."/>
            <person name="Burckhardt D."/>
            <person name="Oertli M."/>
            <person name="Naumann U."/>
            <person name="Petersen F."/>
            <person name="Wong J."/>
        </authorList>
    </citation>
    <scope>NUCLEOTIDE SEQUENCE</scope>
    <source>
        <strain evidence="5">GSM-AAB239-AS_SAM_17_03QT</strain>
    </source>
</reference>
<dbReference type="InterPro" id="IPR003103">
    <property type="entry name" value="BAG_domain"/>
</dbReference>
<dbReference type="GO" id="GO:0050821">
    <property type="term" value="P:protein stabilization"/>
    <property type="evidence" value="ECO:0007669"/>
    <property type="project" value="TreeGrafter"/>
</dbReference>
<keyword evidence="1" id="KW-0143">Chaperone</keyword>
<dbReference type="PANTHER" id="PTHR12329">
    <property type="entry name" value="BCL2-ASSOCIATED ATHANOGENE"/>
    <property type="match status" value="1"/>
</dbReference>
<accession>A0AAX6IE58</accession>
<dbReference type="GO" id="GO:0000774">
    <property type="term" value="F:adenyl-nucleotide exchange factor activity"/>
    <property type="evidence" value="ECO:0007669"/>
    <property type="project" value="TreeGrafter"/>
</dbReference>
<evidence type="ECO:0000256" key="1">
    <source>
        <dbReference type="ARBA" id="ARBA00023186"/>
    </source>
</evidence>
<dbReference type="Proteomes" id="UP001140949">
    <property type="component" value="Unassembled WGS sequence"/>
</dbReference>
<dbReference type="InterPro" id="IPR036533">
    <property type="entry name" value="BAG_dom_sf"/>
</dbReference>
<dbReference type="AlphaFoldDB" id="A0AAX6IE58"/>
<protein>
    <submittedName>
        <fullName evidence="5">BAG family molecular chaperone regulator 2</fullName>
    </submittedName>
</protein>
<dbReference type="EMBL" id="JANAVB010002395">
    <property type="protein sequence ID" value="KAJ6851203.1"/>
    <property type="molecule type" value="Genomic_DNA"/>
</dbReference>
<gene>
    <name evidence="5" type="ORF">M6B38_261030</name>
</gene>
<dbReference type="InterPro" id="IPR000626">
    <property type="entry name" value="Ubiquitin-like_dom"/>
</dbReference>
<sequence>MMRMRTMARSSTSTTTTTMKESIATLAKRAAEEEVWEVRPCGMLVQKRDPDTEPAAAAAAAPVPTIRVRVKYESACYEIYVSSQASFGDLKKLVAEQTGLHPQDQKIVFKDKERDSREYLDTAGVKDRAKLALSADPVAHARRVLEMRRAAKAEKAAKSVSAVGSEVDKLSAKVSALETIVSKGKKVADKDILDLTEQLMNLLLRLDGIVIEGDVKIQKGKQVRRVQKYVETLDVLKVKNAKIVTTLTNPQQQQPPQSAVVTAREWEVFDSLFGPSTSSAESTATATTTASTASSTPTPRFDWELF</sequence>
<dbReference type="GO" id="GO:0005737">
    <property type="term" value="C:cytoplasm"/>
    <property type="evidence" value="ECO:0007669"/>
    <property type="project" value="TreeGrafter"/>
</dbReference>
<dbReference type="Gene3D" id="1.20.58.120">
    <property type="entry name" value="BAG domain"/>
    <property type="match status" value="1"/>
</dbReference>
<evidence type="ECO:0000259" key="4">
    <source>
        <dbReference type="PROSITE" id="PS51035"/>
    </source>
</evidence>
<dbReference type="SUPFAM" id="SSF54236">
    <property type="entry name" value="Ubiquitin-like"/>
    <property type="match status" value="1"/>
</dbReference>
<dbReference type="PANTHER" id="PTHR12329:SF11">
    <property type="entry name" value="BAG FAMILY MOLECULAR CHAPERONE REGULATOR 1"/>
    <property type="match status" value="1"/>
</dbReference>
<dbReference type="InterPro" id="IPR039773">
    <property type="entry name" value="BAG_chaperone_regulator"/>
</dbReference>
<evidence type="ECO:0000256" key="2">
    <source>
        <dbReference type="SAM" id="MobiDB-lite"/>
    </source>
</evidence>
<proteinExistence type="predicted"/>
<evidence type="ECO:0000313" key="5">
    <source>
        <dbReference type="EMBL" id="KAJ6851203.1"/>
    </source>
</evidence>
<reference evidence="5" key="2">
    <citation type="submission" date="2023-04" db="EMBL/GenBank/DDBJ databases">
        <authorList>
            <person name="Bruccoleri R.E."/>
            <person name="Oakeley E.J."/>
            <person name="Faust A.-M."/>
            <person name="Dessus-Babus S."/>
            <person name="Altorfer M."/>
            <person name="Burckhardt D."/>
            <person name="Oertli M."/>
            <person name="Naumann U."/>
            <person name="Petersen F."/>
            <person name="Wong J."/>
        </authorList>
    </citation>
    <scope>NUCLEOTIDE SEQUENCE</scope>
    <source>
        <strain evidence="5">GSM-AAB239-AS_SAM_17_03QT</strain>
        <tissue evidence="5">Leaf</tissue>
    </source>
</reference>
<feature type="region of interest" description="Disordered" evidence="2">
    <location>
        <begin position="273"/>
        <end position="299"/>
    </location>
</feature>
<dbReference type="SUPFAM" id="SSF63491">
    <property type="entry name" value="BAG domain"/>
    <property type="match status" value="1"/>
</dbReference>
<organism evidence="5 6">
    <name type="scientific">Iris pallida</name>
    <name type="common">Sweet iris</name>
    <dbReference type="NCBI Taxonomy" id="29817"/>
    <lineage>
        <taxon>Eukaryota</taxon>
        <taxon>Viridiplantae</taxon>
        <taxon>Streptophyta</taxon>
        <taxon>Embryophyta</taxon>
        <taxon>Tracheophyta</taxon>
        <taxon>Spermatophyta</taxon>
        <taxon>Magnoliopsida</taxon>
        <taxon>Liliopsida</taxon>
        <taxon>Asparagales</taxon>
        <taxon>Iridaceae</taxon>
        <taxon>Iridoideae</taxon>
        <taxon>Irideae</taxon>
        <taxon>Iris</taxon>
    </lineage>
</organism>
<dbReference type="InterPro" id="IPR029071">
    <property type="entry name" value="Ubiquitin-like_domsf"/>
</dbReference>
<feature type="domain" description="Ubiquitin-like" evidence="3">
    <location>
        <begin position="66"/>
        <end position="133"/>
    </location>
</feature>
<feature type="domain" description="BAG" evidence="4">
    <location>
        <begin position="156"/>
        <end position="237"/>
    </location>
</feature>
<evidence type="ECO:0000313" key="6">
    <source>
        <dbReference type="Proteomes" id="UP001140949"/>
    </source>
</evidence>
<evidence type="ECO:0000259" key="3">
    <source>
        <dbReference type="PROSITE" id="PS50053"/>
    </source>
</evidence>
<name>A0AAX6IE58_IRIPA</name>
<feature type="compositionally biased region" description="Low complexity" evidence="2">
    <location>
        <begin position="275"/>
        <end position="299"/>
    </location>
</feature>
<dbReference type="PROSITE" id="PS50053">
    <property type="entry name" value="UBIQUITIN_2"/>
    <property type="match status" value="1"/>
</dbReference>
<comment type="caution">
    <text evidence="5">The sequence shown here is derived from an EMBL/GenBank/DDBJ whole genome shotgun (WGS) entry which is preliminary data.</text>
</comment>